<evidence type="ECO:0000313" key="1">
    <source>
        <dbReference type="EMBL" id="RZC76083.1"/>
    </source>
</evidence>
<dbReference type="PANTHER" id="PTHR48006">
    <property type="entry name" value="LEUCINE-RICH REPEAT-CONTAINING PROTEIN DDB_G0281931-RELATED"/>
    <property type="match status" value="1"/>
</dbReference>
<dbReference type="Gramene" id="RZC76083">
    <property type="protein sequence ID" value="RZC76083"/>
    <property type="gene ID" value="C5167_002893"/>
</dbReference>
<dbReference type="InterPro" id="IPR032675">
    <property type="entry name" value="LRR_dom_sf"/>
</dbReference>
<name>A0A4Y7KRW3_PAPSO</name>
<evidence type="ECO:0008006" key="3">
    <source>
        <dbReference type="Google" id="ProtNLM"/>
    </source>
</evidence>
<dbReference type="AlphaFoldDB" id="A0A4Y7KRW3"/>
<dbReference type="Gene3D" id="3.80.10.10">
    <property type="entry name" value="Ribonuclease Inhibitor"/>
    <property type="match status" value="1"/>
</dbReference>
<organism evidence="1 2">
    <name type="scientific">Papaver somniferum</name>
    <name type="common">Opium poppy</name>
    <dbReference type="NCBI Taxonomy" id="3469"/>
    <lineage>
        <taxon>Eukaryota</taxon>
        <taxon>Viridiplantae</taxon>
        <taxon>Streptophyta</taxon>
        <taxon>Embryophyta</taxon>
        <taxon>Tracheophyta</taxon>
        <taxon>Spermatophyta</taxon>
        <taxon>Magnoliopsida</taxon>
        <taxon>Ranunculales</taxon>
        <taxon>Papaveraceae</taxon>
        <taxon>Papaveroideae</taxon>
        <taxon>Papaver</taxon>
    </lineage>
</organism>
<dbReference type="Pfam" id="PF00560">
    <property type="entry name" value="LRR_1"/>
    <property type="match status" value="1"/>
</dbReference>
<gene>
    <name evidence="1" type="ORF">C5167_002893</name>
</gene>
<proteinExistence type="predicted"/>
<dbReference type="STRING" id="3469.A0A4Y7KRW3"/>
<accession>A0A4Y7KRW3</accession>
<keyword evidence="2" id="KW-1185">Reference proteome</keyword>
<protein>
    <recommendedName>
        <fullName evidence="3">Leucine-rich repeat-containing N-terminal plant-type domain-containing protein</fullName>
    </recommendedName>
</protein>
<dbReference type="Proteomes" id="UP000316621">
    <property type="component" value="Chromosome 9"/>
</dbReference>
<reference evidence="1 2" key="1">
    <citation type="journal article" date="2018" name="Science">
        <title>The opium poppy genome and morphinan production.</title>
        <authorList>
            <person name="Guo L."/>
            <person name="Winzer T."/>
            <person name="Yang X."/>
            <person name="Li Y."/>
            <person name="Ning Z."/>
            <person name="He Z."/>
            <person name="Teodor R."/>
            <person name="Lu Y."/>
            <person name="Bowser T.A."/>
            <person name="Graham I.A."/>
            <person name="Ye K."/>
        </authorList>
    </citation>
    <scope>NUCLEOTIDE SEQUENCE [LARGE SCALE GENOMIC DNA]</scope>
    <source>
        <strain evidence="2">cv. HN1</strain>
        <tissue evidence="1">Leaves</tissue>
    </source>
</reference>
<dbReference type="EMBL" id="CM010723">
    <property type="protein sequence ID" value="RZC76083.1"/>
    <property type="molecule type" value="Genomic_DNA"/>
</dbReference>
<sequence>MVANNFTGEFPETFSKLTNLTDLWISDNQFTGKIPSFIKNWTNMTRLEIQASGLEGPIPSEISVLEKLETLLVI</sequence>
<dbReference type="OMA" id="FNIVIYG"/>
<dbReference type="FunFam" id="3.80.10.10:FF:000433">
    <property type="entry name" value="Putative LRR receptor-like serine/threonine-protein kinase isoform A"/>
    <property type="match status" value="1"/>
</dbReference>
<dbReference type="InterPro" id="IPR051824">
    <property type="entry name" value="LRR_Rcpt-Like_S/T_Kinase"/>
</dbReference>
<dbReference type="PANTHER" id="PTHR48006:SF81">
    <property type="entry name" value="PROTEIN KINASE DOMAIN-CONTAINING PROTEIN"/>
    <property type="match status" value="1"/>
</dbReference>
<evidence type="ECO:0000313" key="2">
    <source>
        <dbReference type="Proteomes" id="UP000316621"/>
    </source>
</evidence>
<dbReference type="InterPro" id="IPR001611">
    <property type="entry name" value="Leu-rich_rpt"/>
</dbReference>
<dbReference type="SUPFAM" id="SSF52058">
    <property type="entry name" value="L domain-like"/>
    <property type="match status" value="1"/>
</dbReference>